<accession>A0A1D2M8X3</accession>
<dbReference type="PANTHER" id="PTHR12289">
    <property type="entry name" value="METAXIN RELATED"/>
    <property type="match status" value="1"/>
</dbReference>
<dbReference type="EMBL" id="LJIJ01002686">
    <property type="protein sequence ID" value="ODM89382.1"/>
    <property type="molecule type" value="Genomic_DNA"/>
</dbReference>
<dbReference type="Pfam" id="PF17172">
    <property type="entry name" value="GST_N_4"/>
    <property type="match status" value="1"/>
</dbReference>
<dbReference type="SFLD" id="SFLDG01200">
    <property type="entry name" value="SUF1.1"/>
    <property type="match status" value="1"/>
</dbReference>
<dbReference type="InterPro" id="IPR012336">
    <property type="entry name" value="Thioredoxin-like_fold"/>
</dbReference>
<evidence type="ECO:0000313" key="4">
    <source>
        <dbReference type="EMBL" id="ODM89382.1"/>
    </source>
</evidence>
<dbReference type="OMA" id="WQAWTEE"/>
<evidence type="ECO:0000259" key="3">
    <source>
        <dbReference type="Pfam" id="PF17172"/>
    </source>
</evidence>
<reference evidence="4 5" key="1">
    <citation type="journal article" date="2016" name="Genome Biol. Evol.">
        <title>Gene Family Evolution Reflects Adaptation to Soil Environmental Stressors in the Genome of the Collembolan Orchesella cincta.</title>
        <authorList>
            <person name="Faddeeva-Vakhrusheva A."/>
            <person name="Derks M.F."/>
            <person name="Anvar S.Y."/>
            <person name="Agamennone V."/>
            <person name="Suring W."/>
            <person name="Smit S."/>
            <person name="van Straalen N.M."/>
            <person name="Roelofs D."/>
        </authorList>
    </citation>
    <scope>NUCLEOTIDE SEQUENCE [LARGE SCALE GENOMIC DNA]</scope>
    <source>
        <tissue evidence="4">Mixed pool</tissue>
    </source>
</reference>
<comment type="caution">
    <text evidence="4">The sequence shown here is derived from an EMBL/GenBank/DDBJ whole genome shotgun (WGS) entry which is preliminary data.</text>
</comment>
<dbReference type="InterPro" id="IPR050931">
    <property type="entry name" value="Mito_Protein_Transport_Metaxin"/>
</dbReference>
<dbReference type="GO" id="GO:0005737">
    <property type="term" value="C:cytoplasm"/>
    <property type="evidence" value="ECO:0007669"/>
    <property type="project" value="TreeGrafter"/>
</dbReference>
<dbReference type="AlphaFoldDB" id="A0A1D2M8X3"/>
<dbReference type="Gene3D" id="1.20.1050.130">
    <property type="match status" value="1"/>
</dbReference>
<dbReference type="Proteomes" id="UP000094527">
    <property type="component" value="Unassembled WGS sequence"/>
</dbReference>
<dbReference type="PANTHER" id="PTHR12289:SF41">
    <property type="entry name" value="FAILED AXON CONNECTIONS-RELATED"/>
    <property type="match status" value="1"/>
</dbReference>
<protein>
    <recommendedName>
        <fullName evidence="6">Failed axon connections</fullName>
    </recommendedName>
</protein>
<name>A0A1D2M8X3_ORCCI</name>
<dbReference type="InterPro" id="IPR026928">
    <property type="entry name" value="FAX/IsoI-like"/>
</dbReference>
<evidence type="ECO:0000256" key="1">
    <source>
        <dbReference type="ARBA" id="ARBA00006475"/>
    </source>
</evidence>
<feature type="domain" description="Metaxin glutathione S-transferase" evidence="2">
    <location>
        <begin position="179"/>
        <end position="241"/>
    </location>
</feature>
<feature type="non-terminal residue" evidence="4">
    <location>
        <position position="1"/>
    </location>
</feature>
<evidence type="ECO:0000259" key="2">
    <source>
        <dbReference type="Pfam" id="PF17171"/>
    </source>
</evidence>
<proteinExistence type="inferred from homology"/>
<dbReference type="CDD" id="cd03193">
    <property type="entry name" value="GST_C_Metaxin"/>
    <property type="match status" value="1"/>
</dbReference>
<feature type="domain" description="Thioredoxin-like fold" evidence="3">
    <location>
        <begin position="27"/>
        <end position="132"/>
    </location>
</feature>
<gene>
    <name evidence="4" type="ORF">Ocin01_17300</name>
</gene>
<dbReference type="InterPro" id="IPR036249">
    <property type="entry name" value="Thioredoxin-like_sf"/>
</dbReference>
<organism evidence="4 5">
    <name type="scientific">Orchesella cincta</name>
    <name type="common">Springtail</name>
    <name type="synonym">Podura cincta</name>
    <dbReference type="NCBI Taxonomy" id="48709"/>
    <lineage>
        <taxon>Eukaryota</taxon>
        <taxon>Metazoa</taxon>
        <taxon>Ecdysozoa</taxon>
        <taxon>Arthropoda</taxon>
        <taxon>Hexapoda</taxon>
        <taxon>Collembola</taxon>
        <taxon>Entomobryomorpha</taxon>
        <taxon>Entomobryoidea</taxon>
        <taxon>Orchesellidae</taxon>
        <taxon>Orchesellinae</taxon>
        <taxon>Orchesella</taxon>
    </lineage>
</organism>
<keyword evidence="5" id="KW-1185">Reference proteome</keyword>
<dbReference type="Pfam" id="PF17171">
    <property type="entry name" value="GST_C_6"/>
    <property type="match status" value="1"/>
</dbReference>
<dbReference type="SFLD" id="SFLDS00019">
    <property type="entry name" value="Glutathione_Transferase_(cytos"/>
    <property type="match status" value="1"/>
</dbReference>
<evidence type="ECO:0000313" key="5">
    <source>
        <dbReference type="Proteomes" id="UP000094527"/>
    </source>
</evidence>
<evidence type="ECO:0008006" key="6">
    <source>
        <dbReference type="Google" id="ProtNLM"/>
    </source>
</evidence>
<dbReference type="InterPro" id="IPR040079">
    <property type="entry name" value="Glutathione_S-Trfase"/>
</dbReference>
<dbReference type="OrthoDB" id="8250323at2759"/>
<sequence>NKWSRSAKDKLVLHTLYRCKPLPSLSPFGLKLETYLRMAKIPYEASLYLYIAVSAIETKDLMGPHGKMPWVTYNGVNIADSQLIIEFLNKEFGVSINASNISKEQLAAARACRIVMEDHFLFGIMQYRVVDNINSLHKLMKIPTILKPLLPIQLRQTKQKMVGQGIGAHSPEDIYQMTEADLHTASAMLGSKRFFSGDEPCDDDCGIFGLVAQAVWGMPGSSFERLCDGELLNLKEYCERIKEGYWPDWEDCLDKME</sequence>
<dbReference type="InterPro" id="IPR033468">
    <property type="entry name" value="Metaxin_GST"/>
</dbReference>
<comment type="similarity">
    <text evidence="1">Belongs to the FAX family.</text>
</comment>
<dbReference type="SUPFAM" id="SSF52833">
    <property type="entry name" value="Thioredoxin-like"/>
    <property type="match status" value="1"/>
</dbReference>
<dbReference type="SFLD" id="SFLDG01180">
    <property type="entry name" value="SUF1"/>
    <property type="match status" value="1"/>
</dbReference>